<feature type="compositionally biased region" description="Basic and acidic residues" evidence="1">
    <location>
        <begin position="413"/>
        <end position="429"/>
    </location>
</feature>
<organism evidence="2">
    <name type="scientific">Cyprideis torosa</name>
    <dbReference type="NCBI Taxonomy" id="163714"/>
    <lineage>
        <taxon>Eukaryota</taxon>
        <taxon>Metazoa</taxon>
        <taxon>Ecdysozoa</taxon>
        <taxon>Arthropoda</taxon>
        <taxon>Crustacea</taxon>
        <taxon>Oligostraca</taxon>
        <taxon>Ostracoda</taxon>
        <taxon>Podocopa</taxon>
        <taxon>Podocopida</taxon>
        <taxon>Cytherocopina</taxon>
        <taxon>Cytheroidea</taxon>
        <taxon>Cytherideidae</taxon>
        <taxon>Cyprideis</taxon>
    </lineage>
</organism>
<dbReference type="SMART" id="SM00451">
    <property type="entry name" value="ZnF_U1"/>
    <property type="match status" value="1"/>
</dbReference>
<sequence length="1039" mass="113583">MGRRGGGDYPRGPPWYHQSWHSNGLPPPGSFRGPRQPGYYPGYPPNFQYGWPPLPPPPPPPPPQRLRYPSAPPAQGYPRAPRGANSFPQRMPSSTDTSNAQRELERKNSLSVTLSTLTSSGINGLKMSPDEIPNHVEDPEALLRAFVLRKTIYCEVCTIFINSEQMRESHVRGMKHMKKLKTFMEQRPFDSNLQPGYDGIVYKDAPNKTNRPWKRVPGVPGKLKAMLEACARDPVVGIEFVTEILNMDNPQLEPRYQCSLCVSEAPYDGMYSHVTRIKHISAFLDYVDVKVEEDVPGVRKKKIEKAWEFQSQFGKQLDKLKVLREVEPESALESESPVVKDSKNRTVDAEAFRKAVASTRLGVLIFEASGHLLSDEEFPHSDTYEKRSREAKKKARDEKSDQLRKEIMEAMHHVVEESSEGREISKTEETSDTEQTLTSAECVEQPIKSPKTCDTTSVLPSTEDGAEKPRLTSEEGHNDSTRAKSPEGASSTTPISSPDEKLSASPAIVSERKRKGTQEVESVDSDSHDPPPSKSIKLEDIEEDASTDKEMRSLDSDKRGPRSRSAPLSDHRNAVNSPSFSKTGPHRTHSSASRASPSVMVKSERQTPTPSPPNIGIPSSETDGDVTTCEVTYGREKRIREPSSPPDSPPPENEEDVEAPLEAKSEATTPSTEKGYREESGNGSRGHTSPTSEGGTLMERLKTACVRNDNDKSVAEGLILHVIKELYKYTSTHNLLCDDETLSTIRHYAEALQSLNSRLLYQRELATNTYASASTIPTECTTTTTVVEPIVSASSTAHGLLPLPGAPIIRVQAPAEISYPAAAFATLPAAPSSRDIRGAYTIGPVHSHSLVAVPTPTFSNNWEEYYRRSSASTAMSAVPRTTATVTRDVEWEPISPIASSPGITGTTLSQSEMGTSQNAPTTVVYENAVYENRNLYPFTSVTESGPLLQLPVFYPTRSNSRSGGFHSTAPPRVPSSVGTVENVDPGRGSASTTPSQTSDSALGMISSEEDEINLLHQVASRKGKRKLAAAAAAAAASGN</sequence>
<dbReference type="AlphaFoldDB" id="A0A7R8WC29"/>
<dbReference type="InterPro" id="IPR003604">
    <property type="entry name" value="Matrin/U1-like-C_Znf_C2H2"/>
</dbReference>
<name>A0A7R8WC29_9CRUS</name>
<reference evidence="2" key="1">
    <citation type="submission" date="2020-11" db="EMBL/GenBank/DDBJ databases">
        <authorList>
            <person name="Tran Van P."/>
        </authorList>
    </citation>
    <scope>NUCLEOTIDE SEQUENCE</scope>
</reference>
<feature type="compositionally biased region" description="Basic and acidic residues" evidence="1">
    <location>
        <begin position="379"/>
        <end position="388"/>
    </location>
</feature>
<proteinExistence type="predicted"/>
<dbReference type="OrthoDB" id="6437812at2759"/>
<dbReference type="InterPro" id="IPR036236">
    <property type="entry name" value="Znf_C2H2_sf"/>
</dbReference>
<feature type="compositionally biased region" description="Basic and acidic residues" evidence="1">
    <location>
        <begin position="465"/>
        <end position="485"/>
    </location>
</feature>
<feature type="compositionally biased region" description="Pro residues" evidence="1">
    <location>
        <begin position="52"/>
        <end position="64"/>
    </location>
</feature>
<protein>
    <submittedName>
        <fullName evidence="2">Uncharacterized protein</fullName>
    </submittedName>
</protein>
<feature type="region of interest" description="Disordered" evidence="1">
    <location>
        <begin position="1"/>
        <end position="110"/>
    </location>
</feature>
<dbReference type="GO" id="GO:0003676">
    <property type="term" value="F:nucleic acid binding"/>
    <property type="evidence" value="ECO:0007669"/>
    <property type="project" value="InterPro"/>
</dbReference>
<evidence type="ECO:0000256" key="1">
    <source>
        <dbReference type="SAM" id="MobiDB-lite"/>
    </source>
</evidence>
<feature type="compositionally biased region" description="Low complexity" evidence="1">
    <location>
        <begin position="31"/>
        <end position="50"/>
    </location>
</feature>
<dbReference type="GO" id="GO:0008270">
    <property type="term" value="F:zinc ion binding"/>
    <property type="evidence" value="ECO:0007669"/>
    <property type="project" value="InterPro"/>
</dbReference>
<feature type="compositionally biased region" description="Polar residues" evidence="1">
    <location>
        <begin position="989"/>
        <end position="1000"/>
    </location>
</feature>
<dbReference type="SUPFAM" id="SSF57667">
    <property type="entry name" value="beta-beta-alpha zinc fingers"/>
    <property type="match status" value="1"/>
</dbReference>
<feature type="compositionally biased region" description="Polar residues" evidence="1">
    <location>
        <begin position="681"/>
        <end position="694"/>
    </location>
</feature>
<feature type="region of interest" description="Disordered" evidence="1">
    <location>
        <begin position="959"/>
        <end position="1000"/>
    </location>
</feature>
<feature type="region of interest" description="Disordered" evidence="1">
    <location>
        <begin position="413"/>
        <end position="697"/>
    </location>
</feature>
<feature type="region of interest" description="Disordered" evidence="1">
    <location>
        <begin position="379"/>
        <end position="401"/>
    </location>
</feature>
<feature type="compositionally biased region" description="Basic and acidic residues" evidence="1">
    <location>
        <begin position="546"/>
        <end position="560"/>
    </location>
</feature>
<evidence type="ECO:0000313" key="2">
    <source>
        <dbReference type="EMBL" id="CAD7228234.1"/>
    </source>
</evidence>
<gene>
    <name evidence="2" type="ORF">CTOB1V02_LOCUS6122</name>
</gene>
<accession>A0A7R8WC29</accession>
<dbReference type="Gene3D" id="3.30.160.60">
    <property type="entry name" value="Classic Zinc Finger"/>
    <property type="match status" value="1"/>
</dbReference>
<feature type="compositionally biased region" description="Polar residues" evidence="1">
    <location>
        <begin position="86"/>
        <end position="101"/>
    </location>
</feature>
<feature type="compositionally biased region" description="Basic and acidic residues" evidence="1">
    <location>
        <begin position="525"/>
        <end position="539"/>
    </location>
</feature>
<dbReference type="EMBL" id="OB661445">
    <property type="protein sequence ID" value="CAD7228234.1"/>
    <property type="molecule type" value="Genomic_DNA"/>
</dbReference>